<keyword evidence="12" id="KW-0812">Transmembrane</keyword>
<dbReference type="InterPro" id="IPR000014">
    <property type="entry name" value="PAS"/>
</dbReference>
<evidence type="ECO:0000256" key="2">
    <source>
        <dbReference type="ARBA" id="ARBA00004236"/>
    </source>
</evidence>
<dbReference type="PANTHER" id="PTHR45453:SF1">
    <property type="entry name" value="PHOSPHATE REGULON SENSOR PROTEIN PHOR"/>
    <property type="match status" value="1"/>
</dbReference>
<dbReference type="InterPro" id="IPR005467">
    <property type="entry name" value="His_kinase_dom"/>
</dbReference>
<dbReference type="SUPFAM" id="SSF55785">
    <property type="entry name" value="PYP-like sensor domain (PAS domain)"/>
    <property type="match status" value="1"/>
</dbReference>
<keyword evidence="6" id="KW-0808">Transferase</keyword>
<evidence type="ECO:0000256" key="8">
    <source>
        <dbReference type="ARBA" id="ARBA00022777"/>
    </source>
</evidence>
<dbReference type="GO" id="GO:0004721">
    <property type="term" value="F:phosphoprotein phosphatase activity"/>
    <property type="evidence" value="ECO:0007669"/>
    <property type="project" value="TreeGrafter"/>
</dbReference>
<gene>
    <name evidence="14" type="ORF">LB941_03270</name>
</gene>
<evidence type="ECO:0000256" key="3">
    <source>
        <dbReference type="ARBA" id="ARBA00012438"/>
    </source>
</evidence>
<dbReference type="AlphaFoldDB" id="A0A9X2FKD3"/>
<dbReference type="PRINTS" id="PR00344">
    <property type="entry name" value="BCTRLSENSOR"/>
</dbReference>
<dbReference type="GO" id="GO:0005886">
    <property type="term" value="C:plasma membrane"/>
    <property type="evidence" value="ECO:0007669"/>
    <property type="project" value="UniProtKB-SubCell"/>
</dbReference>
<accession>A0A9X2FKD3</accession>
<evidence type="ECO:0000256" key="12">
    <source>
        <dbReference type="SAM" id="Phobius"/>
    </source>
</evidence>
<keyword evidence="9" id="KW-0067">ATP-binding</keyword>
<feature type="transmembrane region" description="Helical" evidence="12">
    <location>
        <begin position="7"/>
        <end position="25"/>
    </location>
</feature>
<evidence type="ECO:0000256" key="10">
    <source>
        <dbReference type="ARBA" id="ARBA00023012"/>
    </source>
</evidence>
<keyword evidence="5" id="KW-0597">Phosphoprotein</keyword>
<evidence type="ECO:0000256" key="9">
    <source>
        <dbReference type="ARBA" id="ARBA00022840"/>
    </source>
</evidence>
<dbReference type="NCBIfam" id="TIGR00229">
    <property type="entry name" value="sensory_box"/>
    <property type="match status" value="1"/>
</dbReference>
<dbReference type="InterPro" id="IPR050351">
    <property type="entry name" value="BphY/WalK/GraS-like"/>
</dbReference>
<dbReference type="InterPro" id="IPR003594">
    <property type="entry name" value="HATPase_dom"/>
</dbReference>
<dbReference type="CDD" id="cd00082">
    <property type="entry name" value="HisKA"/>
    <property type="match status" value="1"/>
</dbReference>
<dbReference type="Pfam" id="PF13426">
    <property type="entry name" value="PAS_9"/>
    <property type="match status" value="1"/>
</dbReference>
<keyword evidence="12" id="KW-1133">Transmembrane helix</keyword>
<dbReference type="InterPro" id="IPR003661">
    <property type="entry name" value="HisK_dim/P_dom"/>
</dbReference>
<evidence type="ECO:0000256" key="11">
    <source>
        <dbReference type="ARBA" id="ARBA00023136"/>
    </source>
</evidence>
<keyword evidence="10" id="KW-0902">Two-component regulatory system</keyword>
<comment type="catalytic activity">
    <reaction evidence="1">
        <text>ATP + protein L-histidine = ADP + protein N-phospho-L-histidine.</text>
        <dbReference type="EC" id="2.7.13.3"/>
    </reaction>
</comment>
<keyword evidence="7" id="KW-0547">Nucleotide-binding</keyword>
<dbReference type="Proteomes" id="UP001139006">
    <property type="component" value="Unassembled WGS sequence"/>
</dbReference>
<dbReference type="SMART" id="SM00388">
    <property type="entry name" value="HisKA"/>
    <property type="match status" value="1"/>
</dbReference>
<comment type="subcellular location">
    <subcellularLocation>
        <location evidence="2">Cell membrane</location>
    </subcellularLocation>
</comment>
<dbReference type="Pfam" id="PF00512">
    <property type="entry name" value="HisKA"/>
    <property type="match status" value="1"/>
</dbReference>
<comment type="caution">
    <text evidence="14">The sequence shown here is derived from an EMBL/GenBank/DDBJ whole genome shotgun (WGS) entry which is preliminary data.</text>
</comment>
<evidence type="ECO:0000256" key="6">
    <source>
        <dbReference type="ARBA" id="ARBA00022679"/>
    </source>
</evidence>
<feature type="domain" description="Histidine kinase" evidence="13">
    <location>
        <begin position="242"/>
        <end position="458"/>
    </location>
</feature>
<dbReference type="GO" id="GO:0016036">
    <property type="term" value="P:cellular response to phosphate starvation"/>
    <property type="evidence" value="ECO:0007669"/>
    <property type="project" value="TreeGrafter"/>
</dbReference>
<dbReference type="NCBIfam" id="NF046044">
    <property type="entry name" value="PnpS"/>
    <property type="match status" value="1"/>
</dbReference>
<evidence type="ECO:0000259" key="13">
    <source>
        <dbReference type="PROSITE" id="PS50109"/>
    </source>
</evidence>
<dbReference type="SUPFAM" id="SSF47384">
    <property type="entry name" value="Homodimeric domain of signal transducing histidine kinase"/>
    <property type="match status" value="1"/>
</dbReference>
<evidence type="ECO:0000256" key="1">
    <source>
        <dbReference type="ARBA" id="ARBA00000085"/>
    </source>
</evidence>
<dbReference type="Pfam" id="PF02518">
    <property type="entry name" value="HATPase_c"/>
    <property type="match status" value="1"/>
</dbReference>
<protein>
    <recommendedName>
        <fullName evidence="3">histidine kinase</fullName>
        <ecNumber evidence="3">2.7.13.3</ecNumber>
    </recommendedName>
</protein>
<dbReference type="FunFam" id="3.30.565.10:FF:000006">
    <property type="entry name" value="Sensor histidine kinase WalK"/>
    <property type="match status" value="1"/>
</dbReference>
<feature type="transmembrane region" description="Helical" evidence="12">
    <location>
        <begin position="40"/>
        <end position="60"/>
    </location>
</feature>
<dbReference type="RefSeq" id="WP_253359443.1">
    <property type="nucleotide sequence ID" value="NZ_JAIULA010000004.1"/>
</dbReference>
<keyword evidence="4" id="KW-1003">Cell membrane</keyword>
<evidence type="ECO:0000313" key="14">
    <source>
        <dbReference type="EMBL" id="MCP0886356.1"/>
    </source>
</evidence>
<dbReference type="EMBL" id="JAIULA010000004">
    <property type="protein sequence ID" value="MCP0886356.1"/>
    <property type="molecule type" value="Genomic_DNA"/>
</dbReference>
<evidence type="ECO:0000256" key="4">
    <source>
        <dbReference type="ARBA" id="ARBA00022475"/>
    </source>
</evidence>
<keyword evidence="15" id="KW-1185">Reference proteome</keyword>
<dbReference type="GO" id="GO:0005524">
    <property type="term" value="F:ATP binding"/>
    <property type="evidence" value="ECO:0007669"/>
    <property type="project" value="UniProtKB-KW"/>
</dbReference>
<evidence type="ECO:0000256" key="7">
    <source>
        <dbReference type="ARBA" id="ARBA00022741"/>
    </source>
</evidence>
<dbReference type="GO" id="GO:0000155">
    <property type="term" value="F:phosphorelay sensor kinase activity"/>
    <property type="evidence" value="ECO:0007669"/>
    <property type="project" value="InterPro"/>
</dbReference>
<organism evidence="14 15">
    <name type="scientific">Ligilactobacillus ubinensis</name>
    <dbReference type="NCBI Taxonomy" id="2876789"/>
    <lineage>
        <taxon>Bacteria</taxon>
        <taxon>Bacillati</taxon>
        <taxon>Bacillota</taxon>
        <taxon>Bacilli</taxon>
        <taxon>Lactobacillales</taxon>
        <taxon>Lactobacillaceae</taxon>
        <taxon>Ligilactobacillus</taxon>
    </lineage>
</organism>
<dbReference type="InterPro" id="IPR036890">
    <property type="entry name" value="HATPase_C_sf"/>
</dbReference>
<proteinExistence type="predicted"/>
<dbReference type="Gene3D" id="3.30.450.20">
    <property type="entry name" value="PAS domain"/>
    <property type="match status" value="1"/>
</dbReference>
<evidence type="ECO:0000256" key="5">
    <source>
        <dbReference type="ARBA" id="ARBA00022553"/>
    </source>
</evidence>
<reference evidence="14 15" key="1">
    <citation type="journal article" date="2023" name="Int. J. Syst. Evol. Microbiol.">
        <title>Ligilactobacillus ubinensis sp. nov., a novel species isolated from the wild ferment of a durian fruit (Durio zibethinus).</title>
        <authorList>
            <person name="Heng Y.C."/>
            <person name="Menon N."/>
            <person name="Chen B."/>
            <person name="Loo B.Z.L."/>
            <person name="Wong G.W.J."/>
            <person name="Lim A.C.H."/>
            <person name="Silvaraju S."/>
            <person name="Kittelmann S."/>
        </authorList>
    </citation>
    <scope>NUCLEOTIDE SEQUENCE [LARGE SCALE GENOMIC DNA]</scope>
    <source>
        <strain evidence="14 15">WILCCON 0076</strain>
    </source>
</reference>
<evidence type="ECO:0000313" key="15">
    <source>
        <dbReference type="Proteomes" id="UP001139006"/>
    </source>
</evidence>
<dbReference type="EC" id="2.7.13.3" evidence="3"/>
<name>A0A9X2FKD3_9LACO</name>
<keyword evidence="11 12" id="KW-0472">Membrane</keyword>
<dbReference type="Gene3D" id="3.30.565.10">
    <property type="entry name" value="Histidine kinase-like ATPase, C-terminal domain"/>
    <property type="match status" value="1"/>
</dbReference>
<dbReference type="SUPFAM" id="SSF55874">
    <property type="entry name" value="ATPase domain of HSP90 chaperone/DNA topoisomerase II/histidine kinase"/>
    <property type="match status" value="1"/>
</dbReference>
<keyword evidence="8" id="KW-0418">Kinase</keyword>
<dbReference type="InterPro" id="IPR035965">
    <property type="entry name" value="PAS-like_dom_sf"/>
</dbReference>
<dbReference type="FunFam" id="1.10.287.130:FF:000008">
    <property type="entry name" value="Two-component sensor histidine kinase"/>
    <property type="match status" value="1"/>
</dbReference>
<dbReference type="PANTHER" id="PTHR45453">
    <property type="entry name" value="PHOSPHATE REGULON SENSOR PROTEIN PHOR"/>
    <property type="match status" value="1"/>
</dbReference>
<sequence>MKLKSIFLNWLVIVILLLITVILYSELENLNIIIVIERNFELLCFTSVIFTLFNVAVLVVREYKQKKELNMLSNKLTDLTQKGKYTHIILNPENPYYKLSKSINEVQSMQRDFSKDYQRQQRGYFSLLEYLTIGVMVIDQDNLVYLANHAFSEIFDKEMDQKKIAYYYVLDNFELIQLIEQAFRTKKDQHKEVKHRADSEKYLDVQVLYVPLSKHHFLFMCLVSDITERKKIEQMQMDFVSNVSHELKTPITSISGFSETLLQGAIDDSTVNRQFIEIIYRESKELSELVNDMLSISRIESNKNLKLEKIELQPFFKESLESFTSLITKNNLTIDVQLNENRVILCDKSKLRHIINNLVQNAVRYNKENGTITIEVKVTQNEWQMIISDTGIGIDLADQQRIYERFYRADQARTKKVPGTGLGLAVVKEYINSLSGRIKVQSTLGVGTSFTVTLPIFNDL</sequence>
<dbReference type="PROSITE" id="PS50109">
    <property type="entry name" value="HIS_KIN"/>
    <property type="match status" value="1"/>
</dbReference>
<dbReference type="InterPro" id="IPR036097">
    <property type="entry name" value="HisK_dim/P_sf"/>
</dbReference>
<dbReference type="Gene3D" id="1.10.287.130">
    <property type="match status" value="1"/>
</dbReference>
<dbReference type="InterPro" id="IPR004358">
    <property type="entry name" value="Sig_transdc_His_kin-like_C"/>
</dbReference>
<dbReference type="SMART" id="SM00387">
    <property type="entry name" value="HATPase_c"/>
    <property type="match status" value="1"/>
</dbReference>